<proteinExistence type="predicted"/>
<accession>A0ACB6ZSP9</accession>
<name>A0ACB6ZSP9_THEGA</name>
<evidence type="ECO:0000313" key="2">
    <source>
        <dbReference type="Proteomes" id="UP000886501"/>
    </source>
</evidence>
<comment type="caution">
    <text evidence="1">The sequence shown here is derived from an EMBL/GenBank/DDBJ whole genome shotgun (WGS) entry which is preliminary data.</text>
</comment>
<sequence>MLMYGFYQYWRYAESRRDDESKGAMVLYILAATLYSVYACCWDLLTDWSMLRTHAKYPLLRDEVLCADHLPLYYFAIITNLVIRFSWIMYFPSQGLPFKVRTFIVAMLEMLRRWQWNFLRLENEHLGNIDQYRVTRNIPLPYIFDSSTHDSDIEDWDQPPTKGWVGRIFAL</sequence>
<dbReference type="EMBL" id="MU117967">
    <property type="protein sequence ID" value="KAF9652632.1"/>
    <property type="molecule type" value="Genomic_DNA"/>
</dbReference>
<protein>
    <submittedName>
        <fullName evidence="1">Uncharacterized protein</fullName>
    </submittedName>
</protein>
<organism evidence="1 2">
    <name type="scientific">Thelephora ganbajun</name>
    <name type="common">Ganba fungus</name>
    <dbReference type="NCBI Taxonomy" id="370292"/>
    <lineage>
        <taxon>Eukaryota</taxon>
        <taxon>Fungi</taxon>
        <taxon>Dikarya</taxon>
        <taxon>Basidiomycota</taxon>
        <taxon>Agaricomycotina</taxon>
        <taxon>Agaricomycetes</taxon>
        <taxon>Thelephorales</taxon>
        <taxon>Thelephoraceae</taxon>
        <taxon>Thelephora</taxon>
    </lineage>
</organism>
<keyword evidence="2" id="KW-1185">Reference proteome</keyword>
<dbReference type="Proteomes" id="UP000886501">
    <property type="component" value="Unassembled WGS sequence"/>
</dbReference>
<reference evidence="1" key="2">
    <citation type="journal article" date="2020" name="Nat. Commun.">
        <title>Large-scale genome sequencing of mycorrhizal fungi provides insights into the early evolution of symbiotic traits.</title>
        <authorList>
            <person name="Miyauchi S."/>
            <person name="Kiss E."/>
            <person name="Kuo A."/>
            <person name="Drula E."/>
            <person name="Kohler A."/>
            <person name="Sanchez-Garcia M."/>
            <person name="Morin E."/>
            <person name="Andreopoulos B."/>
            <person name="Barry K.W."/>
            <person name="Bonito G."/>
            <person name="Buee M."/>
            <person name="Carver A."/>
            <person name="Chen C."/>
            <person name="Cichocki N."/>
            <person name="Clum A."/>
            <person name="Culley D."/>
            <person name="Crous P.W."/>
            <person name="Fauchery L."/>
            <person name="Girlanda M."/>
            <person name="Hayes R.D."/>
            <person name="Keri Z."/>
            <person name="LaButti K."/>
            <person name="Lipzen A."/>
            <person name="Lombard V."/>
            <person name="Magnuson J."/>
            <person name="Maillard F."/>
            <person name="Murat C."/>
            <person name="Nolan M."/>
            <person name="Ohm R.A."/>
            <person name="Pangilinan J."/>
            <person name="Pereira M.F."/>
            <person name="Perotto S."/>
            <person name="Peter M."/>
            <person name="Pfister S."/>
            <person name="Riley R."/>
            <person name="Sitrit Y."/>
            <person name="Stielow J.B."/>
            <person name="Szollosi G."/>
            <person name="Zifcakova L."/>
            <person name="Stursova M."/>
            <person name="Spatafora J.W."/>
            <person name="Tedersoo L."/>
            <person name="Vaario L.M."/>
            <person name="Yamada A."/>
            <person name="Yan M."/>
            <person name="Wang P."/>
            <person name="Xu J."/>
            <person name="Bruns T."/>
            <person name="Baldrian P."/>
            <person name="Vilgalys R."/>
            <person name="Dunand C."/>
            <person name="Henrissat B."/>
            <person name="Grigoriev I.V."/>
            <person name="Hibbett D."/>
            <person name="Nagy L.G."/>
            <person name="Martin F.M."/>
        </authorList>
    </citation>
    <scope>NUCLEOTIDE SEQUENCE</scope>
    <source>
        <strain evidence="1">P2</strain>
    </source>
</reference>
<evidence type="ECO:0000313" key="1">
    <source>
        <dbReference type="EMBL" id="KAF9652632.1"/>
    </source>
</evidence>
<reference evidence="1" key="1">
    <citation type="submission" date="2019-10" db="EMBL/GenBank/DDBJ databases">
        <authorList>
            <consortium name="DOE Joint Genome Institute"/>
            <person name="Kuo A."/>
            <person name="Miyauchi S."/>
            <person name="Kiss E."/>
            <person name="Drula E."/>
            <person name="Kohler A."/>
            <person name="Sanchez-Garcia M."/>
            <person name="Andreopoulos B."/>
            <person name="Barry K.W."/>
            <person name="Bonito G."/>
            <person name="Buee M."/>
            <person name="Carver A."/>
            <person name="Chen C."/>
            <person name="Cichocki N."/>
            <person name="Clum A."/>
            <person name="Culley D."/>
            <person name="Crous P.W."/>
            <person name="Fauchery L."/>
            <person name="Girlanda M."/>
            <person name="Hayes R."/>
            <person name="Keri Z."/>
            <person name="Labutti K."/>
            <person name="Lipzen A."/>
            <person name="Lombard V."/>
            <person name="Magnuson J."/>
            <person name="Maillard F."/>
            <person name="Morin E."/>
            <person name="Murat C."/>
            <person name="Nolan M."/>
            <person name="Ohm R."/>
            <person name="Pangilinan J."/>
            <person name="Pereira M."/>
            <person name="Perotto S."/>
            <person name="Peter M."/>
            <person name="Riley R."/>
            <person name="Sitrit Y."/>
            <person name="Stielow B."/>
            <person name="Szollosi G."/>
            <person name="Zifcakova L."/>
            <person name="Stursova M."/>
            <person name="Spatafora J.W."/>
            <person name="Tedersoo L."/>
            <person name="Vaario L.-M."/>
            <person name="Yamada A."/>
            <person name="Yan M."/>
            <person name="Wang P."/>
            <person name="Xu J."/>
            <person name="Bruns T."/>
            <person name="Baldrian P."/>
            <person name="Vilgalys R."/>
            <person name="Henrissat B."/>
            <person name="Grigoriev I.V."/>
            <person name="Hibbett D."/>
            <person name="Nagy L.G."/>
            <person name="Martin F.M."/>
        </authorList>
    </citation>
    <scope>NUCLEOTIDE SEQUENCE</scope>
    <source>
        <strain evidence="1">P2</strain>
    </source>
</reference>
<gene>
    <name evidence="1" type="ORF">BDM02DRAFT_2541909</name>
</gene>